<comment type="caution">
    <text evidence="1">The sequence shown here is derived from an EMBL/GenBank/DDBJ whole genome shotgun (WGS) entry which is preliminary data.</text>
</comment>
<dbReference type="Proteomes" id="UP000188268">
    <property type="component" value="Unassembled WGS sequence"/>
</dbReference>
<proteinExistence type="predicted"/>
<accession>A0A1R3JGT7</accession>
<dbReference type="AlphaFoldDB" id="A0A1R3JGT7"/>
<sequence length="30" mass="3445">MGEVLVRYQNVRESEECGDDDETGWPLAFV</sequence>
<dbReference type="Gramene" id="OMO94022">
    <property type="protein sequence ID" value="OMO94022"/>
    <property type="gene ID" value="CCACVL1_06224"/>
</dbReference>
<organism evidence="1 2">
    <name type="scientific">Corchorus capsularis</name>
    <name type="common">Jute</name>
    <dbReference type="NCBI Taxonomy" id="210143"/>
    <lineage>
        <taxon>Eukaryota</taxon>
        <taxon>Viridiplantae</taxon>
        <taxon>Streptophyta</taxon>
        <taxon>Embryophyta</taxon>
        <taxon>Tracheophyta</taxon>
        <taxon>Spermatophyta</taxon>
        <taxon>Magnoliopsida</taxon>
        <taxon>eudicotyledons</taxon>
        <taxon>Gunneridae</taxon>
        <taxon>Pentapetalae</taxon>
        <taxon>rosids</taxon>
        <taxon>malvids</taxon>
        <taxon>Malvales</taxon>
        <taxon>Malvaceae</taxon>
        <taxon>Grewioideae</taxon>
        <taxon>Apeibeae</taxon>
        <taxon>Corchorus</taxon>
    </lineage>
</organism>
<evidence type="ECO:0000313" key="1">
    <source>
        <dbReference type="EMBL" id="OMO94022.1"/>
    </source>
</evidence>
<reference evidence="1 2" key="1">
    <citation type="submission" date="2013-09" db="EMBL/GenBank/DDBJ databases">
        <title>Corchorus capsularis genome sequencing.</title>
        <authorList>
            <person name="Alam M."/>
            <person name="Haque M.S."/>
            <person name="Islam M.S."/>
            <person name="Emdad E.M."/>
            <person name="Islam M.M."/>
            <person name="Ahmed B."/>
            <person name="Halim A."/>
            <person name="Hossen Q.M.M."/>
            <person name="Hossain M.Z."/>
            <person name="Ahmed R."/>
            <person name="Khan M.M."/>
            <person name="Islam R."/>
            <person name="Rashid M.M."/>
            <person name="Khan S.A."/>
            <person name="Rahman M.S."/>
            <person name="Alam M."/>
        </authorList>
    </citation>
    <scope>NUCLEOTIDE SEQUENCE [LARGE SCALE GENOMIC DNA]</scope>
    <source>
        <strain evidence="2">cv. CVL-1</strain>
        <tissue evidence="1">Whole seedling</tissue>
    </source>
</reference>
<gene>
    <name evidence="1" type="ORF">CCACVL1_06224</name>
</gene>
<evidence type="ECO:0000313" key="2">
    <source>
        <dbReference type="Proteomes" id="UP000188268"/>
    </source>
</evidence>
<dbReference type="EMBL" id="AWWV01007979">
    <property type="protein sequence ID" value="OMO94022.1"/>
    <property type="molecule type" value="Genomic_DNA"/>
</dbReference>
<protein>
    <submittedName>
        <fullName evidence="1">Uncharacterized protein</fullName>
    </submittedName>
</protein>
<keyword evidence="2" id="KW-1185">Reference proteome</keyword>
<name>A0A1R3JGT7_COCAP</name>